<keyword evidence="10" id="KW-0328">Glycosyltransferase</keyword>
<dbReference type="Pfam" id="PF01729">
    <property type="entry name" value="QRPTase_C"/>
    <property type="match status" value="1"/>
</dbReference>
<dbReference type="PIRSF" id="PIRSF000484">
    <property type="entry name" value="NAPRT"/>
    <property type="match status" value="1"/>
</dbReference>
<evidence type="ECO:0000259" key="9">
    <source>
        <dbReference type="Pfam" id="PF02749"/>
    </source>
</evidence>
<dbReference type="Gene3D" id="3.20.20.70">
    <property type="entry name" value="Aldolase class I"/>
    <property type="match status" value="1"/>
</dbReference>
<keyword evidence="5" id="KW-0662">Pyridine nucleotide biosynthesis</keyword>
<dbReference type="GO" id="GO:0004516">
    <property type="term" value="F:nicotinate phosphoribosyltransferase activity"/>
    <property type="evidence" value="ECO:0007669"/>
    <property type="project" value="UniProtKB-EC"/>
</dbReference>
<dbReference type="SUPFAM" id="SSF51690">
    <property type="entry name" value="Nicotinate/Quinolinate PRTase C-terminal domain-like"/>
    <property type="match status" value="1"/>
</dbReference>
<comment type="catalytic activity">
    <reaction evidence="7">
        <text>5-phospho-alpha-D-ribose 1-diphosphate + nicotinate + ATP + H2O = nicotinate beta-D-ribonucleotide + ADP + phosphate + diphosphate</text>
        <dbReference type="Rhea" id="RHEA:36163"/>
        <dbReference type="ChEBI" id="CHEBI:15377"/>
        <dbReference type="ChEBI" id="CHEBI:30616"/>
        <dbReference type="ChEBI" id="CHEBI:32544"/>
        <dbReference type="ChEBI" id="CHEBI:33019"/>
        <dbReference type="ChEBI" id="CHEBI:43474"/>
        <dbReference type="ChEBI" id="CHEBI:57502"/>
        <dbReference type="ChEBI" id="CHEBI:58017"/>
        <dbReference type="ChEBI" id="CHEBI:456216"/>
        <dbReference type="EC" id="6.3.4.21"/>
    </reaction>
</comment>
<dbReference type="InterPro" id="IPR013785">
    <property type="entry name" value="Aldolase_TIM"/>
</dbReference>
<dbReference type="EC" id="6.3.4.21" evidence="2"/>
<evidence type="ECO:0000256" key="7">
    <source>
        <dbReference type="ARBA" id="ARBA00048668"/>
    </source>
</evidence>
<evidence type="ECO:0000313" key="11">
    <source>
        <dbReference type="Proteomes" id="UP000199266"/>
    </source>
</evidence>
<dbReference type="InterPro" id="IPR002638">
    <property type="entry name" value="Quinolinate_PRibosylTrfase_C"/>
</dbReference>
<dbReference type="Gene3D" id="3.90.1170.20">
    <property type="entry name" value="Quinolinate phosphoribosyl transferase, N-terminal domain"/>
    <property type="match status" value="1"/>
</dbReference>
<evidence type="ECO:0000256" key="2">
    <source>
        <dbReference type="ARBA" id="ARBA00013236"/>
    </source>
</evidence>
<keyword evidence="6 10" id="KW-0808">Transferase</keyword>
<keyword evidence="11" id="KW-1185">Reference proteome</keyword>
<dbReference type="GO" id="GO:0009435">
    <property type="term" value="P:NAD+ biosynthetic process"/>
    <property type="evidence" value="ECO:0007669"/>
    <property type="project" value="UniProtKB-UniPathway"/>
</dbReference>
<dbReference type="GO" id="GO:0004514">
    <property type="term" value="F:nicotinate-nucleotide diphosphorylase (carboxylating) activity"/>
    <property type="evidence" value="ECO:0007669"/>
    <property type="project" value="InterPro"/>
</dbReference>
<dbReference type="Pfam" id="PF02749">
    <property type="entry name" value="QRPTase_N"/>
    <property type="match status" value="1"/>
</dbReference>
<name>A0A1H3F7B2_9BACT</name>
<dbReference type="UniPathway" id="UPA00253">
    <property type="reaction ID" value="UER00457"/>
</dbReference>
<evidence type="ECO:0000256" key="6">
    <source>
        <dbReference type="ARBA" id="ARBA00022679"/>
    </source>
</evidence>
<evidence type="ECO:0000256" key="4">
    <source>
        <dbReference type="ARBA" id="ARBA00022598"/>
    </source>
</evidence>
<gene>
    <name evidence="10" type="ORF">SAMN03080603_00970</name>
</gene>
<evidence type="ECO:0000313" key="10">
    <source>
        <dbReference type="EMBL" id="SDX86872.1"/>
    </source>
</evidence>
<keyword evidence="4" id="KW-0436">Ligase</keyword>
<comment type="pathway">
    <text evidence="1">Cofactor biosynthesis; NAD(+) biosynthesis; nicotinate D-ribonucleotide from nicotinate: step 1/1.</text>
</comment>
<protein>
    <recommendedName>
        <fullName evidence="2">nicotinate phosphoribosyltransferase</fullName>
        <ecNumber evidence="2">6.3.4.21</ecNumber>
    </recommendedName>
</protein>
<dbReference type="InterPro" id="IPR037128">
    <property type="entry name" value="Quinolinate_PRibosylTase_N_sf"/>
</dbReference>
<dbReference type="PANTHER" id="PTHR43202:SF1">
    <property type="entry name" value="NICOTINATE PHOSPHORIBOSYLTRANSFERASE"/>
    <property type="match status" value="1"/>
</dbReference>
<dbReference type="Proteomes" id="UP000199266">
    <property type="component" value="Unassembled WGS sequence"/>
</dbReference>
<evidence type="ECO:0000256" key="1">
    <source>
        <dbReference type="ARBA" id="ARBA00004952"/>
    </source>
</evidence>
<dbReference type="AlphaFoldDB" id="A0A1H3F7B2"/>
<feature type="domain" description="Quinolinate phosphoribosyl transferase C-terminal" evidence="8">
    <location>
        <begin position="127"/>
        <end position="316"/>
    </location>
</feature>
<dbReference type="EMBL" id="FNPD01000004">
    <property type="protein sequence ID" value="SDX86872.1"/>
    <property type="molecule type" value="Genomic_DNA"/>
</dbReference>
<dbReference type="InterPro" id="IPR053190">
    <property type="entry name" value="NAPRTase-like"/>
</dbReference>
<feature type="domain" description="Quinolinate phosphoribosyl transferase N-terminal" evidence="9">
    <location>
        <begin position="35"/>
        <end position="124"/>
    </location>
</feature>
<reference evidence="11" key="1">
    <citation type="submission" date="2016-10" db="EMBL/GenBank/DDBJ databases">
        <authorList>
            <person name="Varghese N."/>
            <person name="Submissions S."/>
        </authorList>
    </citation>
    <scope>NUCLEOTIDE SEQUENCE [LARGE SCALE GENOMIC DNA]</scope>
    <source>
        <strain evidence="11">DSM 13490</strain>
    </source>
</reference>
<dbReference type="PANTHER" id="PTHR43202">
    <property type="entry name" value="NICOTINATE-NUCLEOTIDE PYROPHOSPHORYLASE"/>
    <property type="match status" value="1"/>
</dbReference>
<sequence length="344" mass="37322">MKNIEFFEDVSALQLGSRPFYSANHDEIMAGYTTDVYFVKTRDLLRENGTLDVPVVAEIFSKEAGVFAGLSEVLSLLRGKGVEVYSLDEGMSFSPKEVVCRIHGLYSAFGMYETVILGFLAASSGWATAARECVRAANGRPVLCFGARHVHPAVAPVMERVALDAGGCAGASCILGAKMAKAEPQGTIPHAAVLIVGDTVKTALLYNSILPERESRIILVDTFKDEAEESLLVARALKKDLHGVRLDTPGERGGVSPALVREVRWRLDVEGFNHVKIVVSGGLNPERIKLLLHAGADVFGVGSYIAHGTPRDMTMDLKMIDGKPIAKRGRLPGIEHNPRLRRFL</sequence>
<dbReference type="NCBIfam" id="NF006415">
    <property type="entry name" value="PRK08662.1"/>
    <property type="match status" value="1"/>
</dbReference>
<dbReference type="RefSeq" id="WP_040347725.1">
    <property type="nucleotide sequence ID" value="NZ_FNPD01000004.1"/>
</dbReference>
<keyword evidence="3" id="KW-0597">Phosphoprotein</keyword>
<accession>A0A1H3F7B2</accession>
<evidence type="ECO:0000256" key="3">
    <source>
        <dbReference type="ARBA" id="ARBA00022553"/>
    </source>
</evidence>
<dbReference type="InterPro" id="IPR007229">
    <property type="entry name" value="Nic_PRibTrfase-Fam"/>
</dbReference>
<evidence type="ECO:0000259" key="8">
    <source>
        <dbReference type="Pfam" id="PF01729"/>
    </source>
</evidence>
<dbReference type="InterPro" id="IPR036068">
    <property type="entry name" value="Nicotinate_pribotase-like_C"/>
</dbReference>
<proteinExistence type="predicted"/>
<dbReference type="InterPro" id="IPR022412">
    <property type="entry name" value="Quinolinate_PRibosylTrfase_N"/>
</dbReference>
<organism evidence="10 11">
    <name type="scientific">Acetomicrobium thermoterrenum DSM 13490</name>
    <dbReference type="NCBI Taxonomy" id="1120987"/>
    <lineage>
        <taxon>Bacteria</taxon>
        <taxon>Thermotogati</taxon>
        <taxon>Synergistota</taxon>
        <taxon>Synergistia</taxon>
        <taxon>Synergistales</taxon>
        <taxon>Acetomicrobiaceae</taxon>
        <taxon>Acetomicrobium</taxon>
    </lineage>
</organism>
<evidence type="ECO:0000256" key="5">
    <source>
        <dbReference type="ARBA" id="ARBA00022642"/>
    </source>
</evidence>
<dbReference type="SUPFAM" id="SSF54675">
    <property type="entry name" value="Nicotinate/Quinolinate PRTase N-terminal domain-like"/>
    <property type="match status" value="1"/>
</dbReference>